<feature type="domain" description="Fibronectin type-II" evidence="4">
    <location>
        <begin position="195"/>
        <end position="242"/>
    </location>
</feature>
<dbReference type="OrthoDB" id="406838at2759"/>
<dbReference type="AlphaFoldDB" id="A0A813DAK5"/>
<organism evidence="5 6">
    <name type="scientific">Polarella glacialis</name>
    <name type="common">Dinoflagellate</name>
    <dbReference type="NCBI Taxonomy" id="89957"/>
    <lineage>
        <taxon>Eukaryota</taxon>
        <taxon>Sar</taxon>
        <taxon>Alveolata</taxon>
        <taxon>Dinophyceae</taxon>
        <taxon>Suessiales</taxon>
        <taxon>Suessiaceae</taxon>
        <taxon>Polarella</taxon>
    </lineage>
</organism>
<dbReference type="InterPro" id="IPR036943">
    <property type="entry name" value="FN_type2_sf"/>
</dbReference>
<dbReference type="SUPFAM" id="SSF57440">
    <property type="entry name" value="Kringle-like"/>
    <property type="match status" value="1"/>
</dbReference>
<feature type="chain" id="PRO_5032456574" description="Fibronectin type-II domain-containing protein" evidence="3">
    <location>
        <begin position="22"/>
        <end position="302"/>
    </location>
</feature>
<keyword evidence="6" id="KW-1185">Reference proteome</keyword>
<dbReference type="CDD" id="cd00062">
    <property type="entry name" value="FN2"/>
    <property type="match status" value="1"/>
</dbReference>
<keyword evidence="2" id="KW-1015">Disulfide bond</keyword>
<dbReference type="InterPro" id="IPR013806">
    <property type="entry name" value="Kringle-like"/>
</dbReference>
<proteinExistence type="predicted"/>
<evidence type="ECO:0000313" key="6">
    <source>
        <dbReference type="Proteomes" id="UP000654075"/>
    </source>
</evidence>
<keyword evidence="1" id="KW-0677">Repeat</keyword>
<sequence>MLASVMLISTCPTFMLTVWQCMNDMNGRIGDVRWRKQNNDIWKNYKSLFLNSWKVHVQWWMRNKHKGLVMIPRLYLQSSTMRSSRSGQVHGSSLARLPQAVVDSIVNSLQYDQDVATQQRDFQVDGREGKGHLYQFRLRKTESNGTASVALMASATSFDMKKVVDHYETQEEPVFEFIPNPDATRRERTCSTRADDGRQCVFPFRYKGSTHSRCTTEFAGALWCATSTYQDGKMYNWGYCGHERCSEQEVESQPRFIKKFVTMAVKKFPVYSQRALPHGVSNSELTHAIDSVAAKEAVKIMA</sequence>
<dbReference type="InterPro" id="IPR000562">
    <property type="entry name" value="FN_type2_dom"/>
</dbReference>
<dbReference type="PROSITE" id="PS51092">
    <property type="entry name" value="FN2_2"/>
    <property type="match status" value="1"/>
</dbReference>
<comment type="caution">
    <text evidence="5">The sequence shown here is derived from an EMBL/GenBank/DDBJ whole genome shotgun (WGS) entry which is preliminary data.</text>
</comment>
<name>A0A813DAK5_POLGL</name>
<dbReference type="Gene3D" id="2.10.10.10">
    <property type="entry name" value="Fibronectin, type II, collagen-binding"/>
    <property type="match status" value="1"/>
</dbReference>
<accession>A0A813DAK5</accession>
<dbReference type="SMART" id="SM00059">
    <property type="entry name" value="FN2"/>
    <property type="match status" value="1"/>
</dbReference>
<dbReference type="Pfam" id="PF00040">
    <property type="entry name" value="fn2"/>
    <property type="match status" value="1"/>
</dbReference>
<reference evidence="5" key="1">
    <citation type="submission" date="2021-02" db="EMBL/GenBank/DDBJ databases">
        <authorList>
            <person name="Dougan E. K."/>
            <person name="Rhodes N."/>
            <person name="Thang M."/>
            <person name="Chan C."/>
        </authorList>
    </citation>
    <scope>NUCLEOTIDE SEQUENCE</scope>
</reference>
<evidence type="ECO:0000259" key="4">
    <source>
        <dbReference type="PROSITE" id="PS51092"/>
    </source>
</evidence>
<protein>
    <recommendedName>
        <fullName evidence="4">Fibronectin type-II domain-containing protein</fullName>
    </recommendedName>
</protein>
<keyword evidence="3" id="KW-0732">Signal</keyword>
<gene>
    <name evidence="5" type="ORF">PGLA1383_LOCUS4556</name>
</gene>
<feature type="signal peptide" evidence="3">
    <location>
        <begin position="1"/>
        <end position="21"/>
    </location>
</feature>
<evidence type="ECO:0000256" key="1">
    <source>
        <dbReference type="ARBA" id="ARBA00022737"/>
    </source>
</evidence>
<evidence type="ECO:0000256" key="2">
    <source>
        <dbReference type="ARBA" id="ARBA00023157"/>
    </source>
</evidence>
<dbReference type="Proteomes" id="UP000654075">
    <property type="component" value="Unassembled WGS sequence"/>
</dbReference>
<evidence type="ECO:0000313" key="5">
    <source>
        <dbReference type="EMBL" id="CAE8585651.1"/>
    </source>
</evidence>
<evidence type="ECO:0000256" key="3">
    <source>
        <dbReference type="SAM" id="SignalP"/>
    </source>
</evidence>
<dbReference type="EMBL" id="CAJNNV010001718">
    <property type="protein sequence ID" value="CAE8585651.1"/>
    <property type="molecule type" value="Genomic_DNA"/>
</dbReference>